<evidence type="ECO:0000256" key="6">
    <source>
        <dbReference type="ARBA" id="ARBA00023141"/>
    </source>
</evidence>
<dbReference type="Proteomes" id="UP000201169">
    <property type="component" value="Chromosome"/>
</dbReference>
<dbReference type="UniPathway" id="UPA00053">
    <property type="reaction ID" value="UER00087"/>
</dbReference>
<dbReference type="Pfam" id="PF08501">
    <property type="entry name" value="Shikimate_dh_N"/>
    <property type="match status" value="1"/>
</dbReference>
<feature type="domain" description="Shikimate dehydrogenase substrate binding N-terminal" evidence="10">
    <location>
        <begin position="6"/>
        <end position="86"/>
    </location>
</feature>
<evidence type="ECO:0000259" key="11">
    <source>
        <dbReference type="Pfam" id="PF18317"/>
    </source>
</evidence>
<comment type="similarity">
    <text evidence="8">Belongs to the shikimate dehydrogenase family.</text>
</comment>
<comment type="pathway">
    <text evidence="1 8">Metabolic intermediate biosynthesis; chorismate biosynthesis; chorismate from D-erythrose 4-phosphate and phosphoenolpyruvate: step 4/7.</text>
</comment>
<feature type="binding site" evidence="8">
    <location>
        <position position="59"/>
    </location>
    <ligand>
        <name>shikimate</name>
        <dbReference type="ChEBI" id="CHEBI:36208"/>
    </ligand>
</feature>
<evidence type="ECO:0000313" key="13">
    <source>
        <dbReference type="Proteomes" id="UP000201169"/>
    </source>
</evidence>
<evidence type="ECO:0000259" key="10">
    <source>
        <dbReference type="Pfam" id="PF08501"/>
    </source>
</evidence>
<feature type="domain" description="Quinate/shikimate 5-dehydrogenase/glutamyl-tRNA reductase" evidence="9">
    <location>
        <begin position="113"/>
        <end position="176"/>
    </location>
</feature>
<feature type="binding site" evidence="8">
    <location>
        <position position="204"/>
    </location>
    <ligand>
        <name>NADP(+)</name>
        <dbReference type="ChEBI" id="CHEBI:58349"/>
    </ligand>
</feature>
<dbReference type="Gene3D" id="3.40.50.720">
    <property type="entry name" value="NAD(P)-binding Rossmann-like Domain"/>
    <property type="match status" value="1"/>
</dbReference>
<evidence type="ECO:0000313" key="12">
    <source>
        <dbReference type="EMBL" id="ASQ30096.1"/>
    </source>
</evidence>
<keyword evidence="6 8" id="KW-0057">Aromatic amino acid biosynthesis</keyword>
<dbReference type="Pfam" id="PF18317">
    <property type="entry name" value="SDH_C"/>
    <property type="match status" value="1"/>
</dbReference>
<dbReference type="KEGG" id="cavi:CAV_0429"/>
<keyword evidence="5 8" id="KW-0560">Oxidoreductase</keyword>
<feature type="binding site" evidence="8">
    <location>
        <position position="99"/>
    </location>
    <ligand>
        <name>shikimate</name>
        <dbReference type="ChEBI" id="CHEBI:36208"/>
    </ligand>
</feature>
<keyword evidence="3 8" id="KW-0028">Amino-acid biosynthesis</keyword>
<dbReference type="SUPFAM" id="SSF51735">
    <property type="entry name" value="NAD(P)-binding Rossmann-fold domains"/>
    <property type="match status" value="1"/>
</dbReference>
<feature type="binding site" evidence="8">
    <location>
        <position position="206"/>
    </location>
    <ligand>
        <name>shikimate</name>
        <dbReference type="ChEBI" id="CHEBI:36208"/>
    </ligand>
</feature>
<comment type="subunit">
    <text evidence="8">Homodimer.</text>
</comment>
<dbReference type="GO" id="GO:0005829">
    <property type="term" value="C:cytosol"/>
    <property type="evidence" value="ECO:0007669"/>
    <property type="project" value="TreeGrafter"/>
</dbReference>
<dbReference type="PANTHER" id="PTHR21089:SF1">
    <property type="entry name" value="BIFUNCTIONAL 3-DEHYDROQUINATE DEHYDRATASE_SHIKIMATE DEHYDROGENASE, CHLOROPLASTIC"/>
    <property type="match status" value="1"/>
</dbReference>
<dbReference type="GO" id="GO:0019632">
    <property type="term" value="P:shikimate metabolic process"/>
    <property type="evidence" value="ECO:0007669"/>
    <property type="project" value="InterPro"/>
</dbReference>
<organism evidence="12 13">
    <name type="scientific">Campylobacter avium LMG 24591</name>
    <dbReference type="NCBI Taxonomy" id="522484"/>
    <lineage>
        <taxon>Bacteria</taxon>
        <taxon>Pseudomonadati</taxon>
        <taxon>Campylobacterota</taxon>
        <taxon>Epsilonproteobacteria</taxon>
        <taxon>Campylobacterales</taxon>
        <taxon>Campylobacteraceae</taxon>
        <taxon>Campylobacter</taxon>
    </lineage>
</organism>
<dbReference type="RefSeq" id="WP_094324881.1">
    <property type="nucleotide sequence ID" value="NZ_CP022347.1"/>
</dbReference>
<dbReference type="GO" id="GO:0050661">
    <property type="term" value="F:NADP binding"/>
    <property type="evidence" value="ECO:0007669"/>
    <property type="project" value="InterPro"/>
</dbReference>
<dbReference type="InterPro" id="IPR011342">
    <property type="entry name" value="Shikimate_DH"/>
</dbReference>
<dbReference type="PANTHER" id="PTHR21089">
    <property type="entry name" value="SHIKIMATE DEHYDROGENASE"/>
    <property type="match status" value="1"/>
</dbReference>
<feature type="binding site" evidence="8">
    <location>
        <position position="84"/>
    </location>
    <ligand>
        <name>shikimate</name>
        <dbReference type="ChEBI" id="CHEBI:36208"/>
    </ligand>
</feature>
<dbReference type="HAMAP" id="MF_00222">
    <property type="entry name" value="Shikimate_DH_AroE"/>
    <property type="match status" value="1"/>
</dbReference>
<dbReference type="InterPro" id="IPR046346">
    <property type="entry name" value="Aminoacid_DH-like_N_sf"/>
</dbReference>
<dbReference type="OrthoDB" id="9792692at2"/>
<feature type="binding site" evidence="8">
    <location>
        <position position="226"/>
    </location>
    <ligand>
        <name>NADP(+)</name>
        <dbReference type="ChEBI" id="CHEBI:58349"/>
    </ligand>
</feature>
<dbReference type="GO" id="GO:0009423">
    <property type="term" value="P:chorismate biosynthetic process"/>
    <property type="evidence" value="ECO:0007669"/>
    <property type="project" value="UniProtKB-UniRule"/>
</dbReference>
<gene>
    <name evidence="8 12" type="primary">aroE</name>
    <name evidence="12" type="ORF">CAV_0429</name>
</gene>
<dbReference type="NCBIfam" id="NF001316">
    <property type="entry name" value="PRK00258.2-5"/>
    <property type="match status" value="1"/>
</dbReference>
<evidence type="ECO:0000256" key="7">
    <source>
        <dbReference type="ARBA" id="ARBA00049442"/>
    </source>
</evidence>
<proteinExistence type="inferred from homology"/>
<name>A0A222MWT4_9BACT</name>
<dbReference type="InterPro" id="IPR041121">
    <property type="entry name" value="SDH_C"/>
</dbReference>
<dbReference type="CDD" id="cd01065">
    <property type="entry name" value="NAD_bind_Shikimate_DH"/>
    <property type="match status" value="1"/>
</dbReference>
<sequence>MKALAVFGNPISHSKSPRIHNYAIKSLGLNAFYTRYLLDDEKDLRARLFALSLDGANITVPFKKQALDCADFKDDLALKIGSANTLLVKNNKIYAYNTDALGFLQAISSFKDIKKALILGAGGTARAIAFALLSKGVDVCVANRSSANLEAFSFCKTSLYDDLQDFEFECVINSTSAGLNNDDLPCKKELLSEILKNANFAFDVIYGKETAFLKLCKSLNVHCKDGLDMLLWQAVFAFELFFNIKDREREIAQAMYEAIALK</sequence>
<evidence type="ECO:0000256" key="4">
    <source>
        <dbReference type="ARBA" id="ARBA00022857"/>
    </source>
</evidence>
<dbReference type="Gene3D" id="3.40.50.10860">
    <property type="entry name" value="Leucine Dehydrogenase, chain A, domain 1"/>
    <property type="match status" value="1"/>
</dbReference>
<evidence type="ECO:0000256" key="3">
    <source>
        <dbReference type="ARBA" id="ARBA00022605"/>
    </source>
</evidence>
<protein>
    <recommendedName>
        <fullName evidence="2 8">Shikimate dehydrogenase (NADP(+))</fullName>
        <shortName evidence="8">SDH</shortName>
        <ecNumber evidence="2 8">1.1.1.25</ecNumber>
    </recommendedName>
</protein>
<evidence type="ECO:0000256" key="5">
    <source>
        <dbReference type="ARBA" id="ARBA00023002"/>
    </source>
</evidence>
<dbReference type="InterPro" id="IPR036291">
    <property type="entry name" value="NAD(P)-bd_dom_sf"/>
</dbReference>
<feature type="active site" description="Proton acceptor" evidence="8">
    <location>
        <position position="63"/>
    </location>
</feature>
<accession>A0A222MWT4</accession>
<dbReference type="InterPro" id="IPR006151">
    <property type="entry name" value="Shikm_DH/Glu-tRNA_Rdtase"/>
</dbReference>
<feature type="binding site" evidence="8">
    <location>
        <position position="233"/>
    </location>
    <ligand>
        <name>shikimate</name>
        <dbReference type="ChEBI" id="CHEBI:36208"/>
    </ligand>
</feature>
<comment type="function">
    <text evidence="8">Involved in the biosynthesis of the chorismate, which leads to the biosynthesis of aromatic amino acids. Catalyzes the reversible NADPH linked reduction of 3-dehydroshikimate (DHSA) to yield shikimate (SA).</text>
</comment>
<feature type="domain" description="SDH C-terminal" evidence="11">
    <location>
        <begin position="226"/>
        <end position="245"/>
    </location>
</feature>
<dbReference type="Pfam" id="PF01488">
    <property type="entry name" value="Shikimate_DH"/>
    <property type="match status" value="1"/>
</dbReference>
<keyword evidence="13" id="KW-1185">Reference proteome</keyword>
<evidence type="ECO:0000256" key="8">
    <source>
        <dbReference type="HAMAP-Rule" id="MF_00222"/>
    </source>
</evidence>
<dbReference type="EC" id="1.1.1.25" evidence="2 8"/>
<dbReference type="AlphaFoldDB" id="A0A222MWT4"/>
<comment type="catalytic activity">
    <reaction evidence="7 8">
        <text>shikimate + NADP(+) = 3-dehydroshikimate + NADPH + H(+)</text>
        <dbReference type="Rhea" id="RHEA:17737"/>
        <dbReference type="ChEBI" id="CHEBI:15378"/>
        <dbReference type="ChEBI" id="CHEBI:16630"/>
        <dbReference type="ChEBI" id="CHEBI:36208"/>
        <dbReference type="ChEBI" id="CHEBI:57783"/>
        <dbReference type="ChEBI" id="CHEBI:58349"/>
        <dbReference type="EC" id="1.1.1.25"/>
    </reaction>
</comment>
<feature type="binding site" evidence="8">
    <location>
        <begin position="14"/>
        <end position="16"/>
    </location>
    <ligand>
        <name>shikimate</name>
        <dbReference type="ChEBI" id="CHEBI:36208"/>
    </ligand>
</feature>
<dbReference type="InterPro" id="IPR022893">
    <property type="entry name" value="Shikimate_DH_fam"/>
</dbReference>
<dbReference type="EMBL" id="CP022347">
    <property type="protein sequence ID" value="ASQ30096.1"/>
    <property type="molecule type" value="Genomic_DNA"/>
</dbReference>
<reference evidence="12 13" key="1">
    <citation type="submission" date="2017-07" db="EMBL/GenBank/DDBJ databases">
        <title>Analysis of two Campylobacter avium genomes and identification of a novel hippuricase gene.</title>
        <authorList>
            <person name="Miller W.G."/>
            <person name="Chapman M.H."/>
            <person name="Yee E."/>
            <person name="Revez J."/>
            <person name="Bono J.L."/>
            <person name="Rossi M."/>
        </authorList>
    </citation>
    <scope>NUCLEOTIDE SEQUENCE [LARGE SCALE GENOMIC DNA]</scope>
    <source>
        <strain evidence="12 13">LMG 24591</strain>
    </source>
</reference>
<dbReference type="GO" id="GO:0009073">
    <property type="term" value="P:aromatic amino acid family biosynthetic process"/>
    <property type="evidence" value="ECO:0007669"/>
    <property type="project" value="UniProtKB-KW"/>
</dbReference>
<dbReference type="SUPFAM" id="SSF53223">
    <property type="entry name" value="Aminoacid dehydrogenase-like, N-terminal domain"/>
    <property type="match status" value="1"/>
</dbReference>
<keyword evidence="4 8" id="KW-0521">NADP</keyword>
<dbReference type="GO" id="GO:0004764">
    <property type="term" value="F:shikimate 3-dehydrogenase (NADP+) activity"/>
    <property type="evidence" value="ECO:0007669"/>
    <property type="project" value="UniProtKB-UniRule"/>
</dbReference>
<evidence type="ECO:0000256" key="1">
    <source>
        <dbReference type="ARBA" id="ARBA00004871"/>
    </source>
</evidence>
<dbReference type="NCBIfam" id="TIGR00507">
    <property type="entry name" value="aroE"/>
    <property type="match status" value="1"/>
</dbReference>
<dbReference type="InterPro" id="IPR013708">
    <property type="entry name" value="Shikimate_DH-bd_N"/>
</dbReference>
<evidence type="ECO:0000256" key="2">
    <source>
        <dbReference type="ARBA" id="ARBA00012962"/>
    </source>
</evidence>
<comment type="caution">
    <text evidence="8">Lacks conserved residue(s) required for the propagation of feature annotation.</text>
</comment>
<evidence type="ECO:0000259" key="9">
    <source>
        <dbReference type="Pfam" id="PF01488"/>
    </source>
</evidence>
<feature type="binding site" evidence="8">
    <location>
        <position position="75"/>
    </location>
    <ligand>
        <name>NADP(+)</name>
        <dbReference type="ChEBI" id="CHEBI:58349"/>
    </ligand>
</feature>
<dbReference type="GO" id="GO:0008652">
    <property type="term" value="P:amino acid biosynthetic process"/>
    <property type="evidence" value="ECO:0007669"/>
    <property type="project" value="UniProtKB-KW"/>
</dbReference>